<protein>
    <submittedName>
        <fullName evidence="2">Uncharacterized protein</fullName>
    </submittedName>
</protein>
<name>A0A2I1I265_9ACTO</name>
<dbReference type="AlphaFoldDB" id="A0A2I1I265"/>
<accession>A0A2I1I265</accession>
<feature type="compositionally biased region" description="Low complexity" evidence="1">
    <location>
        <begin position="115"/>
        <end position="137"/>
    </location>
</feature>
<evidence type="ECO:0000313" key="2">
    <source>
        <dbReference type="EMBL" id="PKY65224.1"/>
    </source>
</evidence>
<evidence type="ECO:0000313" key="3">
    <source>
        <dbReference type="Proteomes" id="UP000234198"/>
    </source>
</evidence>
<dbReference type="RefSeq" id="WP_101600606.1">
    <property type="nucleotide sequence ID" value="NZ_PKKM01000002.1"/>
</dbReference>
<reference evidence="2 3" key="1">
    <citation type="submission" date="2017-12" db="EMBL/GenBank/DDBJ databases">
        <title>Phylogenetic diversity of female urinary microbiome.</title>
        <authorList>
            <person name="Thomas-White K."/>
            <person name="Wolfe A.J."/>
        </authorList>
    </citation>
    <scope>NUCLEOTIDE SEQUENCE [LARGE SCALE GENOMIC DNA]</scope>
    <source>
        <strain evidence="2 3">UMB0018</strain>
    </source>
</reference>
<gene>
    <name evidence="2" type="ORF">CYJ22_01690</name>
</gene>
<feature type="region of interest" description="Disordered" evidence="1">
    <location>
        <begin position="92"/>
        <end position="182"/>
    </location>
</feature>
<organism evidence="2 3">
    <name type="scientific">Schaalia odontolytica</name>
    <dbReference type="NCBI Taxonomy" id="1660"/>
    <lineage>
        <taxon>Bacteria</taxon>
        <taxon>Bacillati</taxon>
        <taxon>Actinomycetota</taxon>
        <taxon>Actinomycetes</taxon>
        <taxon>Actinomycetales</taxon>
        <taxon>Actinomycetaceae</taxon>
        <taxon>Schaalia</taxon>
    </lineage>
</organism>
<proteinExistence type="predicted"/>
<comment type="caution">
    <text evidence="2">The sequence shown here is derived from an EMBL/GenBank/DDBJ whole genome shotgun (WGS) entry which is preliminary data.</text>
</comment>
<feature type="compositionally biased region" description="Gly residues" evidence="1">
    <location>
        <begin position="138"/>
        <end position="172"/>
    </location>
</feature>
<evidence type="ECO:0000256" key="1">
    <source>
        <dbReference type="SAM" id="MobiDB-lite"/>
    </source>
</evidence>
<dbReference type="Proteomes" id="UP000234198">
    <property type="component" value="Unassembled WGS sequence"/>
</dbReference>
<sequence length="393" mass="42725">MSNYDLAIDLDGLVSHAGEVDNCANTLDACYDTATQTLGQVITNAFGLMFMQYTAVCTYQFSNIAAMINDAAQAEHRLSNCLIDLEQRMRAAESENEDTVKGPGNELEPCPTPPGAGDTPGTPPGSVAPGASAPVTGPSGGSADGGVGVPSHGGGGGVSSGGGGGVSNGGVSGTATMPKPNNAEDIIKGLEKDKKDDETSIASMLAGHDKVCVGEDELRAFLEKQRGEENADLKTFYDRQKEDQAKALERYAEAHPGEDISEVKTLIEDNQKQQQDAMTDFLAKQRTEEEAQIREFVKDNPTATTQQFDTFMSKQRNEQQTSFRAFVDEQQKTQNARIDEFSKAHPESKPEDVRSLFEKQDKHGDQDIETFLTRQRQDEERTLRRFIFEGVKK</sequence>
<dbReference type="EMBL" id="PKKM01000002">
    <property type="protein sequence ID" value="PKY65224.1"/>
    <property type="molecule type" value="Genomic_DNA"/>
</dbReference>